<dbReference type="HAMAP" id="MF_00066">
    <property type="entry name" value="Sulf_adenylyltr"/>
    <property type="match status" value="1"/>
</dbReference>
<evidence type="ECO:0000256" key="3">
    <source>
        <dbReference type="ARBA" id="ARBA00022695"/>
    </source>
</evidence>
<dbReference type="EC" id="2.7.7.4" evidence="8"/>
<dbReference type="Pfam" id="PF14306">
    <property type="entry name" value="PUA_2"/>
    <property type="match status" value="1"/>
</dbReference>
<dbReference type="SUPFAM" id="SSF88697">
    <property type="entry name" value="PUA domain-like"/>
    <property type="match status" value="1"/>
</dbReference>
<dbReference type="InterPro" id="IPR014729">
    <property type="entry name" value="Rossmann-like_a/b/a_fold"/>
</dbReference>
<evidence type="ECO:0000259" key="9">
    <source>
        <dbReference type="Pfam" id="PF01747"/>
    </source>
</evidence>
<keyword evidence="3 8" id="KW-0548">Nucleotidyltransferase</keyword>
<dbReference type="PANTHER" id="PTHR43509">
    <property type="match status" value="1"/>
</dbReference>
<accession>A0ABT0M8R3</accession>
<comment type="caution">
    <text evidence="11">The sequence shown here is derived from an EMBL/GenBank/DDBJ whole genome shotgun (WGS) entry which is preliminary data.</text>
</comment>
<dbReference type="NCBIfam" id="TIGR00339">
    <property type="entry name" value="sopT"/>
    <property type="match status" value="1"/>
</dbReference>
<comment type="pathway">
    <text evidence="1 8">Sulfur metabolism; hydrogen sulfide biosynthesis; sulfite from sulfate: step 1/3.</text>
</comment>
<evidence type="ECO:0000256" key="4">
    <source>
        <dbReference type="ARBA" id="ARBA00022741"/>
    </source>
</evidence>
<organism evidence="11 12">
    <name type="scientific">Sporolactobacillus mangiferae</name>
    <dbReference type="NCBI Taxonomy" id="2940498"/>
    <lineage>
        <taxon>Bacteria</taxon>
        <taxon>Bacillati</taxon>
        <taxon>Bacillota</taxon>
        <taxon>Bacilli</taxon>
        <taxon>Bacillales</taxon>
        <taxon>Sporolactobacillaceae</taxon>
        <taxon>Sporolactobacillus</taxon>
    </lineage>
</organism>
<feature type="domain" description="Sulphate adenylyltransferase catalytic" evidence="9">
    <location>
        <begin position="166"/>
        <end position="373"/>
    </location>
</feature>
<sequence>MSGLPHGGKLINRQSFGKNVDAIHLEVPIDRISLSDLESIANGIYSPLTGFIDEDNYYSIIKNMRLKNGLAWTLPITLPASESVAASVSVGDLVRLTYNNTTYGTLNVTGKFRPDKKWEAKHVYLTTDLAHPGVKRLFDRESVYLSGPIELIRRSERPNEYAGDFLDPAVTRDLFDRKGWRTIVGFQTRNPIHRAHEYIQKTALETIDGLFINPLVGETKKDDVPADIRMRSYHVLINNYYVKERTAFAVFPVAMRYAGPREAVFHAICRKNFGCTHFIVGRDHAGVKDYYGTYDAQKIFSNFTREELDIQTLFFENSYYCKKCGGMASNKTCSHPASFHVALSGTKVREMLRSGIRPPATFSRPEVADTLIKGLSKKNNESKMIRH</sequence>
<feature type="domain" description="ATP-sulfurylase PUA-like" evidence="10">
    <location>
        <begin position="5"/>
        <end position="153"/>
    </location>
</feature>
<reference evidence="11 12" key="1">
    <citation type="submission" date="2022-05" db="EMBL/GenBank/DDBJ databases">
        <title>Sporolactobacillus sp nov CPB3-1, isolated from tree bark (Mangifera indica L.).</title>
        <authorList>
            <person name="Phuengjayaem S."/>
            <person name="Tanasupawat S."/>
        </authorList>
    </citation>
    <scope>NUCLEOTIDE SEQUENCE [LARGE SCALE GENOMIC DNA]</scope>
    <source>
        <strain evidence="11 12">CPB3-1</strain>
    </source>
</reference>
<dbReference type="Gene3D" id="3.40.50.620">
    <property type="entry name" value="HUPs"/>
    <property type="match status" value="1"/>
</dbReference>
<dbReference type="Gene3D" id="3.10.400.10">
    <property type="entry name" value="Sulfate adenylyltransferase"/>
    <property type="match status" value="1"/>
</dbReference>
<evidence type="ECO:0000256" key="5">
    <source>
        <dbReference type="ARBA" id="ARBA00022840"/>
    </source>
</evidence>
<comment type="catalytic activity">
    <reaction evidence="7 8">
        <text>sulfate + ATP + H(+) = adenosine 5'-phosphosulfate + diphosphate</text>
        <dbReference type="Rhea" id="RHEA:18133"/>
        <dbReference type="ChEBI" id="CHEBI:15378"/>
        <dbReference type="ChEBI" id="CHEBI:16189"/>
        <dbReference type="ChEBI" id="CHEBI:30616"/>
        <dbReference type="ChEBI" id="CHEBI:33019"/>
        <dbReference type="ChEBI" id="CHEBI:58243"/>
        <dbReference type="EC" id="2.7.7.4"/>
    </reaction>
</comment>
<dbReference type="EMBL" id="JAMAST010000003">
    <property type="protein sequence ID" value="MCL1631256.1"/>
    <property type="molecule type" value="Genomic_DNA"/>
</dbReference>
<dbReference type="CDD" id="cd00517">
    <property type="entry name" value="ATPS"/>
    <property type="match status" value="1"/>
</dbReference>
<dbReference type="GO" id="GO:0004781">
    <property type="term" value="F:sulfate adenylyltransferase (ATP) activity"/>
    <property type="evidence" value="ECO:0007669"/>
    <property type="project" value="UniProtKB-EC"/>
</dbReference>
<keyword evidence="5 8" id="KW-0067">ATP-binding</keyword>
<dbReference type="PANTHER" id="PTHR43509:SF1">
    <property type="entry name" value="SULFATE ADENYLYLTRANSFERASE"/>
    <property type="match status" value="1"/>
</dbReference>
<evidence type="ECO:0000259" key="10">
    <source>
        <dbReference type="Pfam" id="PF14306"/>
    </source>
</evidence>
<dbReference type="RefSeq" id="WP_249098863.1">
    <property type="nucleotide sequence ID" value="NZ_JAMAST010000003.1"/>
</dbReference>
<dbReference type="InterPro" id="IPR002650">
    <property type="entry name" value="Sulphate_adenylyltransferase"/>
</dbReference>
<evidence type="ECO:0000256" key="2">
    <source>
        <dbReference type="ARBA" id="ARBA00022679"/>
    </source>
</evidence>
<evidence type="ECO:0000256" key="1">
    <source>
        <dbReference type="ARBA" id="ARBA00005048"/>
    </source>
</evidence>
<evidence type="ECO:0000313" key="12">
    <source>
        <dbReference type="Proteomes" id="UP001203004"/>
    </source>
</evidence>
<name>A0ABT0M8R3_9BACL</name>
<keyword evidence="4 8" id="KW-0547">Nucleotide-binding</keyword>
<gene>
    <name evidence="8 11" type="primary">sat</name>
    <name evidence="11" type="ORF">M3N64_04745</name>
</gene>
<proteinExistence type="inferred from homology"/>
<dbReference type="Pfam" id="PF01747">
    <property type="entry name" value="ATP-sulfurylase"/>
    <property type="match status" value="1"/>
</dbReference>
<evidence type="ECO:0000313" key="11">
    <source>
        <dbReference type="EMBL" id="MCL1631256.1"/>
    </source>
</evidence>
<dbReference type="SUPFAM" id="SSF52374">
    <property type="entry name" value="Nucleotidylyl transferase"/>
    <property type="match status" value="1"/>
</dbReference>
<dbReference type="InterPro" id="IPR025980">
    <property type="entry name" value="ATP-Sase_PUA-like_dom"/>
</dbReference>
<dbReference type="InterPro" id="IPR020792">
    <property type="entry name" value="SO4_adenylyltransferase_pro"/>
</dbReference>
<evidence type="ECO:0000256" key="7">
    <source>
        <dbReference type="ARBA" id="ARBA00049370"/>
    </source>
</evidence>
<dbReference type="InterPro" id="IPR024951">
    <property type="entry name" value="Sulfurylase_cat_dom"/>
</dbReference>
<keyword evidence="12" id="KW-1185">Reference proteome</keyword>
<dbReference type="Proteomes" id="UP001203004">
    <property type="component" value="Unassembled WGS sequence"/>
</dbReference>
<evidence type="ECO:0000256" key="8">
    <source>
        <dbReference type="HAMAP-Rule" id="MF_00066"/>
    </source>
</evidence>
<keyword evidence="2 8" id="KW-0808">Transferase</keyword>
<evidence type="ECO:0000256" key="6">
    <source>
        <dbReference type="ARBA" id="ARBA00037980"/>
    </source>
</evidence>
<dbReference type="InterPro" id="IPR015947">
    <property type="entry name" value="PUA-like_sf"/>
</dbReference>
<protein>
    <recommendedName>
        <fullName evidence="8">Sulfate adenylyltransferase</fullName>
        <ecNumber evidence="8">2.7.7.4</ecNumber>
    </recommendedName>
    <alternativeName>
        <fullName evidence="8">ATP-sulfurylase</fullName>
    </alternativeName>
    <alternativeName>
        <fullName evidence="8">Sulfate adenylate transferase</fullName>
        <shortName evidence="8">SAT</shortName>
    </alternativeName>
</protein>
<comment type="similarity">
    <text evidence="6 8">Belongs to the sulfate adenylyltransferase family.</text>
</comment>
<dbReference type="NCBIfam" id="NF003166">
    <property type="entry name" value="PRK04149.1"/>
    <property type="match status" value="1"/>
</dbReference>